<dbReference type="GO" id="GO:0005975">
    <property type="term" value="P:carbohydrate metabolic process"/>
    <property type="evidence" value="ECO:0007669"/>
    <property type="project" value="UniProtKB-ARBA"/>
</dbReference>
<evidence type="ECO:0000313" key="4">
    <source>
        <dbReference type="Proteomes" id="UP000063699"/>
    </source>
</evidence>
<dbReference type="PANTHER" id="PTHR19328:SF75">
    <property type="entry name" value="ALDOSE SUGAR DEHYDROGENASE YLII"/>
    <property type="match status" value="1"/>
</dbReference>
<reference evidence="3 4" key="1">
    <citation type="submission" date="2015-07" db="EMBL/GenBank/DDBJ databases">
        <title>Genome sequencing of Kibdelosporangium phytohabitans.</title>
        <authorList>
            <person name="Qin S."/>
            <person name="Xing K."/>
        </authorList>
    </citation>
    <scope>NUCLEOTIDE SEQUENCE [LARGE SCALE GENOMIC DNA]</scope>
    <source>
        <strain evidence="3 4">KLBMP1111</strain>
    </source>
</reference>
<feature type="region of interest" description="Disordered" evidence="1">
    <location>
        <begin position="52"/>
        <end position="84"/>
    </location>
</feature>
<name>A0A0N9HX18_9PSEU</name>
<evidence type="ECO:0000313" key="3">
    <source>
        <dbReference type="EMBL" id="ALG07748.1"/>
    </source>
</evidence>
<dbReference type="CDD" id="cd00146">
    <property type="entry name" value="PKD"/>
    <property type="match status" value="1"/>
</dbReference>
<dbReference type="Gene3D" id="2.60.120.200">
    <property type="match status" value="1"/>
</dbReference>
<dbReference type="KEGG" id="kphy:AOZ06_13270"/>
<dbReference type="SUPFAM" id="SSF49299">
    <property type="entry name" value="PKD domain"/>
    <property type="match status" value="1"/>
</dbReference>
<accession>A0A0N9HX18</accession>
<dbReference type="Gene3D" id="2.60.40.10">
    <property type="entry name" value="Immunoglobulins"/>
    <property type="match status" value="1"/>
</dbReference>
<protein>
    <recommendedName>
        <fullName evidence="2">PKD domain-containing protein</fullName>
    </recommendedName>
</protein>
<evidence type="ECO:0000256" key="1">
    <source>
        <dbReference type="SAM" id="MobiDB-lite"/>
    </source>
</evidence>
<dbReference type="EMBL" id="CP012752">
    <property type="protein sequence ID" value="ALG07748.1"/>
    <property type="molecule type" value="Genomic_DNA"/>
</dbReference>
<dbReference type="PROSITE" id="PS50093">
    <property type="entry name" value="PKD"/>
    <property type="match status" value="1"/>
</dbReference>
<dbReference type="SUPFAM" id="SSF49899">
    <property type="entry name" value="Concanavalin A-like lectins/glucanases"/>
    <property type="match status" value="1"/>
</dbReference>
<dbReference type="PANTHER" id="PTHR19328">
    <property type="entry name" value="HEDGEHOG-INTERACTING PROTEIN"/>
    <property type="match status" value="1"/>
</dbReference>
<dbReference type="SMART" id="SM00089">
    <property type="entry name" value="PKD"/>
    <property type="match status" value="1"/>
</dbReference>
<dbReference type="InterPro" id="IPR013783">
    <property type="entry name" value="Ig-like_fold"/>
</dbReference>
<dbReference type="SUPFAM" id="SSF50952">
    <property type="entry name" value="Soluble quinoprotein glucose dehydrogenase"/>
    <property type="match status" value="1"/>
</dbReference>
<feature type="domain" description="PKD" evidence="2">
    <location>
        <begin position="256"/>
        <end position="329"/>
    </location>
</feature>
<dbReference type="Pfam" id="PF18911">
    <property type="entry name" value="PKD_4"/>
    <property type="match status" value="1"/>
</dbReference>
<dbReference type="Gene3D" id="2.120.10.30">
    <property type="entry name" value="TolB, C-terminal domain"/>
    <property type="match status" value="2"/>
</dbReference>
<dbReference type="InterPro" id="IPR013320">
    <property type="entry name" value="ConA-like_dom_sf"/>
</dbReference>
<dbReference type="InterPro" id="IPR000601">
    <property type="entry name" value="PKD_dom"/>
</dbReference>
<gene>
    <name evidence="3" type="ORF">AOZ06_13270</name>
</gene>
<dbReference type="InterPro" id="IPR011042">
    <property type="entry name" value="6-blade_b-propeller_TolB-like"/>
</dbReference>
<sequence>MVTGTEQVLIEDWCQQYPSHSVGDLEFGPDGYLYASAGDDTGLVSADYGQAGSPRNPCGDPPVPVGGTQTAPTAEGGALRSQDYQTTGGPTGLDGTVIRIASPIDGTVDNFGWPCMEGNQPNGGYNFGLNMCERIYSEAVPHTPPHFTYHHSDPVIPGDGCETEVGSSVSGAAFYNGDSHPAQYKGTLFFADYSRRCVWAMFPGTGGVPDPATRIAFRNNAFAVDLEIGPNGGLFYVDIAAGEVRRVRYNSGNQPQVASITASPAQGSLPLTVSFSAAAANDPEGAALSYAWDLDGDGNFDDGTGPAAARTYRAAKVYNVSVRASDPGGLSDVVSKRIFAGTTPPTVNITTPVAAWAVGDTVSFNGTALDARHRWQHSEFGRGIGHGQQHRASRAGRRVQLQRRIRRRPERANRQGPQRNHLRRRMVGRCEHGRALSFDGVDDVVTVADSNLLDLTNGMTLEAWIRPNTAVTGWRTFMKERTDGLSYALYGDNAASQP</sequence>
<dbReference type="InterPro" id="IPR022409">
    <property type="entry name" value="PKD/Chitinase_dom"/>
</dbReference>
<proteinExistence type="predicted"/>
<dbReference type="Proteomes" id="UP000063699">
    <property type="component" value="Chromosome"/>
</dbReference>
<evidence type="ECO:0000259" key="2">
    <source>
        <dbReference type="PROSITE" id="PS50093"/>
    </source>
</evidence>
<dbReference type="InterPro" id="IPR011041">
    <property type="entry name" value="Quinoprot_gluc/sorb_DH_b-prop"/>
</dbReference>
<dbReference type="STRING" id="860235.AOZ06_13270"/>
<organism evidence="3 4">
    <name type="scientific">Kibdelosporangium phytohabitans</name>
    <dbReference type="NCBI Taxonomy" id="860235"/>
    <lineage>
        <taxon>Bacteria</taxon>
        <taxon>Bacillati</taxon>
        <taxon>Actinomycetota</taxon>
        <taxon>Actinomycetes</taxon>
        <taxon>Pseudonocardiales</taxon>
        <taxon>Pseudonocardiaceae</taxon>
        <taxon>Kibdelosporangium</taxon>
    </lineage>
</organism>
<keyword evidence="4" id="KW-1185">Reference proteome</keyword>
<dbReference type="AlphaFoldDB" id="A0A0N9HX18"/>
<dbReference type="InterPro" id="IPR035986">
    <property type="entry name" value="PKD_dom_sf"/>
</dbReference>